<sequence>MESRRKRKVSSVEEKFNIVCRLECGEANASLCKEFELPHSTISTIWKSREKIKNEFESNRIKKKNIRKSSHQDIDTALLKWFKSQRARSVPINEPVLKGQAEFGKIMGKTDYKCSETWIQRFRNRHNIVAGKIF</sequence>
<comment type="caution">
    <text evidence="5">The sequence shown here is derived from an EMBL/GenBank/DDBJ whole genome shotgun (WGS) entry which is preliminary data.</text>
</comment>
<keyword evidence="2 5" id="KW-0238">DNA-binding</keyword>
<name>A0AAW1IXW7_POPJA</name>
<dbReference type="Gene3D" id="1.10.10.60">
    <property type="entry name" value="Homeodomain-like"/>
    <property type="match status" value="2"/>
</dbReference>
<evidence type="ECO:0000313" key="5">
    <source>
        <dbReference type="EMBL" id="KAK9695024.1"/>
    </source>
</evidence>
<dbReference type="SUPFAM" id="SSF46689">
    <property type="entry name" value="Homeodomain-like"/>
    <property type="match status" value="2"/>
</dbReference>
<dbReference type="Pfam" id="PF03221">
    <property type="entry name" value="HTH_Tnp_Tc5"/>
    <property type="match status" value="1"/>
</dbReference>
<dbReference type="PROSITE" id="PS51253">
    <property type="entry name" value="HTH_CENPB"/>
    <property type="match status" value="1"/>
</dbReference>
<dbReference type="GO" id="GO:0003677">
    <property type="term" value="F:DNA binding"/>
    <property type="evidence" value="ECO:0007669"/>
    <property type="project" value="UniProtKB-KW"/>
</dbReference>
<comment type="subcellular location">
    <subcellularLocation>
        <location evidence="1">Nucleus</location>
    </subcellularLocation>
</comment>
<dbReference type="GO" id="GO:0005634">
    <property type="term" value="C:nucleus"/>
    <property type="evidence" value="ECO:0007669"/>
    <property type="project" value="UniProtKB-SubCell"/>
</dbReference>
<accession>A0AAW1IXW7</accession>
<evidence type="ECO:0000256" key="3">
    <source>
        <dbReference type="ARBA" id="ARBA00023242"/>
    </source>
</evidence>
<dbReference type="Proteomes" id="UP001458880">
    <property type="component" value="Unassembled WGS sequence"/>
</dbReference>
<feature type="domain" description="HTH CENPB-type" evidence="4">
    <location>
        <begin position="62"/>
        <end position="132"/>
    </location>
</feature>
<organism evidence="5 6">
    <name type="scientific">Popillia japonica</name>
    <name type="common">Japanese beetle</name>
    <dbReference type="NCBI Taxonomy" id="7064"/>
    <lineage>
        <taxon>Eukaryota</taxon>
        <taxon>Metazoa</taxon>
        <taxon>Ecdysozoa</taxon>
        <taxon>Arthropoda</taxon>
        <taxon>Hexapoda</taxon>
        <taxon>Insecta</taxon>
        <taxon>Pterygota</taxon>
        <taxon>Neoptera</taxon>
        <taxon>Endopterygota</taxon>
        <taxon>Coleoptera</taxon>
        <taxon>Polyphaga</taxon>
        <taxon>Scarabaeiformia</taxon>
        <taxon>Scarabaeidae</taxon>
        <taxon>Rutelinae</taxon>
        <taxon>Popillia</taxon>
    </lineage>
</organism>
<keyword evidence="6" id="KW-1185">Reference proteome</keyword>
<gene>
    <name evidence="5" type="ORF">QE152_g33151</name>
</gene>
<dbReference type="AlphaFoldDB" id="A0AAW1IXW7"/>
<protein>
    <submittedName>
        <fullName evidence="5">CENP-B N-terminal DNA-binding domain</fullName>
    </submittedName>
</protein>
<keyword evidence="3" id="KW-0539">Nucleus</keyword>
<dbReference type="Pfam" id="PF04218">
    <property type="entry name" value="CENP-B_N"/>
    <property type="match status" value="1"/>
</dbReference>
<dbReference type="InterPro" id="IPR050863">
    <property type="entry name" value="CenT-Element_Derived"/>
</dbReference>
<evidence type="ECO:0000256" key="2">
    <source>
        <dbReference type="ARBA" id="ARBA00023125"/>
    </source>
</evidence>
<dbReference type="SMART" id="SM00674">
    <property type="entry name" value="CENPB"/>
    <property type="match status" value="1"/>
</dbReference>
<proteinExistence type="predicted"/>
<dbReference type="EMBL" id="JASPKY010000494">
    <property type="protein sequence ID" value="KAK9695024.1"/>
    <property type="molecule type" value="Genomic_DNA"/>
</dbReference>
<evidence type="ECO:0000313" key="6">
    <source>
        <dbReference type="Proteomes" id="UP001458880"/>
    </source>
</evidence>
<reference evidence="5 6" key="1">
    <citation type="journal article" date="2024" name="BMC Genomics">
        <title>De novo assembly and annotation of Popillia japonica's genome with initial clues to its potential as an invasive pest.</title>
        <authorList>
            <person name="Cucini C."/>
            <person name="Boschi S."/>
            <person name="Funari R."/>
            <person name="Cardaioli E."/>
            <person name="Iannotti N."/>
            <person name="Marturano G."/>
            <person name="Paoli F."/>
            <person name="Bruttini M."/>
            <person name="Carapelli A."/>
            <person name="Frati F."/>
            <person name="Nardi F."/>
        </authorList>
    </citation>
    <scope>NUCLEOTIDE SEQUENCE [LARGE SCALE GENOMIC DNA]</scope>
    <source>
        <strain evidence="5">DMR45628</strain>
    </source>
</reference>
<dbReference type="PANTHER" id="PTHR19303">
    <property type="entry name" value="TRANSPOSON"/>
    <property type="match status" value="1"/>
</dbReference>
<evidence type="ECO:0000256" key="1">
    <source>
        <dbReference type="ARBA" id="ARBA00004123"/>
    </source>
</evidence>
<dbReference type="InterPro" id="IPR009057">
    <property type="entry name" value="Homeodomain-like_sf"/>
</dbReference>
<evidence type="ECO:0000259" key="4">
    <source>
        <dbReference type="PROSITE" id="PS51253"/>
    </source>
</evidence>
<dbReference type="InterPro" id="IPR007889">
    <property type="entry name" value="HTH_Psq"/>
</dbReference>
<dbReference type="PANTHER" id="PTHR19303:SF73">
    <property type="entry name" value="PROTEIN PDC2"/>
    <property type="match status" value="1"/>
</dbReference>
<dbReference type="InterPro" id="IPR006600">
    <property type="entry name" value="HTH_CenpB_DNA-bd_dom"/>
</dbReference>